<dbReference type="PANTHER" id="PTHR46355:SF1">
    <property type="entry name" value="STING ER EXIT PROTEIN"/>
    <property type="match status" value="1"/>
</dbReference>
<protein>
    <recommendedName>
        <fullName evidence="8">STEEP1 domain-containing protein</fullName>
    </recommendedName>
</protein>
<feature type="compositionally biased region" description="Low complexity" evidence="7">
    <location>
        <begin position="350"/>
        <end position="361"/>
    </location>
</feature>
<feature type="region of interest" description="Disordered" evidence="7">
    <location>
        <begin position="300"/>
        <end position="441"/>
    </location>
</feature>
<feature type="compositionally biased region" description="Basic and acidic residues" evidence="7">
    <location>
        <begin position="380"/>
        <end position="405"/>
    </location>
</feature>
<evidence type="ECO:0000256" key="4">
    <source>
        <dbReference type="ARBA" id="ARBA00023187"/>
    </source>
</evidence>
<evidence type="ECO:0000256" key="6">
    <source>
        <dbReference type="ARBA" id="ARBA00024205"/>
    </source>
</evidence>
<dbReference type="Pfam" id="PF25809">
    <property type="entry name" value="STEEP1"/>
    <property type="match status" value="1"/>
</dbReference>
<proteinExistence type="inferred from homology"/>
<comment type="similarity">
    <text evidence="6">Belongs to the STEEP1 family.</text>
</comment>
<feature type="domain" description="STEEP1" evidence="8">
    <location>
        <begin position="22"/>
        <end position="135"/>
    </location>
</feature>
<gene>
    <name evidence="9" type="ORF">MCHLO_16193</name>
</gene>
<feature type="compositionally biased region" description="Low complexity" evidence="7">
    <location>
        <begin position="368"/>
        <end position="379"/>
    </location>
</feature>
<organism evidence="9 10">
    <name type="scientific">Mycena chlorophos</name>
    <name type="common">Agaric fungus</name>
    <name type="synonym">Agaricus chlorophos</name>
    <dbReference type="NCBI Taxonomy" id="658473"/>
    <lineage>
        <taxon>Eukaryota</taxon>
        <taxon>Fungi</taxon>
        <taxon>Dikarya</taxon>
        <taxon>Basidiomycota</taxon>
        <taxon>Agaricomycotina</taxon>
        <taxon>Agaricomycetes</taxon>
        <taxon>Agaricomycetidae</taxon>
        <taxon>Agaricales</taxon>
        <taxon>Marasmiineae</taxon>
        <taxon>Mycenaceae</taxon>
        <taxon>Mycena</taxon>
    </lineage>
</organism>
<evidence type="ECO:0000256" key="5">
    <source>
        <dbReference type="ARBA" id="ARBA00023242"/>
    </source>
</evidence>
<dbReference type="EMBL" id="DF849927">
    <property type="protein sequence ID" value="GAT59982.1"/>
    <property type="molecule type" value="Genomic_DNA"/>
</dbReference>
<dbReference type="Pfam" id="PF17098">
    <property type="entry name" value="Wtap"/>
    <property type="match status" value="1"/>
</dbReference>
<keyword evidence="4" id="KW-0508">mRNA splicing</keyword>
<evidence type="ECO:0000256" key="3">
    <source>
        <dbReference type="ARBA" id="ARBA00022664"/>
    </source>
</evidence>
<dbReference type="InterPro" id="IPR029704">
    <property type="entry name" value="STEEP-like"/>
</dbReference>
<dbReference type="InterPro" id="IPR057965">
    <property type="entry name" value="STEEP1_dom"/>
</dbReference>
<reference evidence="9" key="1">
    <citation type="submission" date="2014-09" db="EMBL/GenBank/DDBJ databases">
        <title>Genome sequence of the luminous mushroom Mycena chlorophos for searching fungal bioluminescence genes.</title>
        <authorList>
            <person name="Tanaka Y."/>
            <person name="Kasuga D."/>
            <person name="Oba Y."/>
            <person name="Hase S."/>
            <person name="Sato K."/>
            <person name="Oba Y."/>
            <person name="Sakakibara Y."/>
        </authorList>
    </citation>
    <scope>NUCLEOTIDE SEQUENCE</scope>
</reference>
<evidence type="ECO:0000313" key="9">
    <source>
        <dbReference type="EMBL" id="GAT59982.1"/>
    </source>
</evidence>
<keyword evidence="10" id="KW-1185">Reference proteome</keyword>
<name>A0ABQ0M9S2_MYCCL</name>
<evidence type="ECO:0000256" key="2">
    <source>
        <dbReference type="ARBA" id="ARBA00010313"/>
    </source>
</evidence>
<evidence type="ECO:0000313" key="10">
    <source>
        <dbReference type="Proteomes" id="UP000815677"/>
    </source>
</evidence>
<dbReference type="InterPro" id="IPR033757">
    <property type="entry name" value="WTAP"/>
</dbReference>
<dbReference type="Proteomes" id="UP000815677">
    <property type="component" value="Unassembled WGS sequence"/>
</dbReference>
<comment type="similarity">
    <text evidence="2">Belongs to the fl(2)d family.</text>
</comment>
<keyword evidence="5" id="KW-0539">Nucleus</keyword>
<comment type="subcellular location">
    <subcellularLocation>
        <location evidence="1">Nucleus</location>
    </subcellularLocation>
</comment>
<accession>A0ABQ0M9S2</accession>
<evidence type="ECO:0000256" key="1">
    <source>
        <dbReference type="ARBA" id="ARBA00004123"/>
    </source>
</evidence>
<feature type="compositionally biased region" description="Low complexity" evidence="7">
    <location>
        <begin position="300"/>
        <end position="313"/>
    </location>
</feature>
<evidence type="ECO:0000259" key="8">
    <source>
        <dbReference type="Pfam" id="PF25809"/>
    </source>
</evidence>
<evidence type="ECO:0000256" key="7">
    <source>
        <dbReference type="SAM" id="MobiDB-lite"/>
    </source>
</evidence>
<dbReference type="PANTHER" id="PTHR46355">
    <property type="entry name" value="UPF0428 PROTEIN CXORF56"/>
    <property type="match status" value="1"/>
</dbReference>
<keyword evidence="3" id="KW-0507">mRNA processing</keyword>
<sequence>MPKVVSRSQVSSSADAKPTASAAAALRVYYCICGEFNLVIDKTLAALPRRKTDNAVIIQTQDTEHGNARVFKLNAVAATEPMVFERPGGYERRYNFSCPRCTLPVAYQTTPPPVKSAPYLYILPGALSHAQGQLPPDAFDREEPEVGDARDLLSTLMSLPSARELELESLVRQRDTQLAALKDEITRLRRSIAAQPTPTDPVSLPTPLTALLIPHLASASASSAPSSSGTSALTQRTRLLQEENDELYDLLRNSETGKLKEEVRGLRRVVDRLEGALRESHQVVQSLSTELDKTHEALLATRPRSPRASTSNSAPPPAVPASAAKQPPTGPRAHKKPRISETQQLPRGPAAAANNSNSHNSPQKARNNHNNNHFNNSHNMDVDEKLPPSRPRGGRDRDRDRERSRNNGRGGGRRGGTPMSMAAESSSGGNADRTLKERLGL</sequence>